<name>A0A0B7ACX9_9EUPU</name>
<proteinExistence type="predicted"/>
<organism evidence="1">
    <name type="scientific">Arion vulgaris</name>
    <dbReference type="NCBI Taxonomy" id="1028688"/>
    <lineage>
        <taxon>Eukaryota</taxon>
        <taxon>Metazoa</taxon>
        <taxon>Spiralia</taxon>
        <taxon>Lophotrochozoa</taxon>
        <taxon>Mollusca</taxon>
        <taxon>Gastropoda</taxon>
        <taxon>Heterobranchia</taxon>
        <taxon>Euthyneura</taxon>
        <taxon>Panpulmonata</taxon>
        <taxon>Eupulmonata</taxon>
        <taxon>Stylommatophora</taxon>
        <taxon>Helicina</taxon>
        <taxon>Arionoidea</taxon>
        <taxon>Arionidae</taxon>
        <taxon>Arion</taxon>
    </lineage>
</organism>
<reference evidence="1" key="1">
    <citation type="submission" date="2014-12" db="EMBL/GenBank/DDBJ databases">
        <title>Insight into the proteome of Arion vulgaris.</title>
        <authorList>
            <person name="Aradska J."/>
            <person name="Bulat T."/>
            <person name="Smidak R."/>
            <person name="Sarate P."/>
            <person name="Gangsoo J."/>
            <person name="Sialana F."/>
            <person name="Bilban M."/>
            <person name="Lubec G."/>
        </authorList>
    </citation>
    <scope>NUCLEOTIDE SEQUENCE</scope>
    <source>
        <tissue evidence="1">Skin</tissue>
    </source>
</reference>
<evidence type="ECO:0000313" key="1">
    <source>
        <dbReference type="EMBL" id="CEK78623.1"/>
    </source>
</evidence>
<accession>A0A0B7ACX9</accession>
<sequence>MQTSLNVDNITQQSMSKSCASLKMADLIDNFKQKLKRLTWFTTSNKVQEADLVYNFERKFKWLICLTTSNESSRG</sequence>
<protein>
    <submittedName>
        <fullName evidence="1">Uncharacterized protein</fullName>
    </submittedName>
</protein>
<dbReference type="AlphaFoldDB" id="A0A0B7ACX9"/>
<gene>
    <name evidence="1" type="primary">ORF111132</name>
</gene>
<dbReference type="EMBL" id="HACG01031758">
    <property type="protein sequence ID" value="CEK78623.1"/>
    <property type="molecule type" value="Transcribed_RNA"/>
</dbReference>